<proteinExistence type="inferred from homology"/>
<feature type="binding site" description="axial binding residue" evidence="8">
    <location>
        <position position="489"/>
    </location>
    <ligand>
        <name>heme</name>
        <dbReference type="ChEBI" id="CHEBI:30413"/>
    </ligand>
    <ligandPart>
        <name>Fe</name>
        <dbReference type="ChEBI" id="CHEBI:18248"/>
    </ligandPart>
</feature>
<evidence type="ECO:0000313" key="11">
    <source>
        <dbReference type="Proteomes" id="UP001566132"/>
    </source>
</evidence>
<reference evidence="10 11" key="1">
    <citation type="submission" date="2024-05" db="EMBL/GenBank/DDBJ databases">
        <title>Genetic variation in Jamaican populations of the coffee berry borer (Hypothenemus hampei).</title>
        <authorList>
            <person name="Errbii M."/>
            <person name="Myrie A."/>
        </authorList>
    </citation>
    <scope>NUCLEOTIDE SEQUENCE [LARGE SCALE GENOMIC DNA]</scope>
    <source>
        <strain evidence="10">JA-Hopewell-2020-01-JO</strain>
        <tissue evidence="10">Whole body</tissue>
    </source>
</reference>
<evidence type="ECO:0000313" key="10">
    <source>
        <dbReference type="EMBL" id="KAL1501986.1"/>
    </source>
</evidence>
<dbReference type="InterPro" id="IPR017972">
    <property type="entry name" value="Cyt_P450_CS"/>
</dbReference>
<evidence type="ECO:0000256" key="2">
    <source>
        <dbReference type="ARBA" id="ARBA00010617"/>
    </source>
</evidence>
<evidence type="ECO:0000256" key="3">
    <source>
        <dbReference type="ARBA" id="ARBA00022617"/>
    </source>
</evidence>
<dbReference type="InterPro" id="IPR050479">
    <property type="entry name" value="CYP11_CYP27_families"/>
</dbReference>
<dbReference type="PRINTS" id="PR00463">
    <property type="entry name" value="EP450I"/>
</dbReference>
<dbReference type="CDD" id="cd11054">
    <property type="entry name" value="CYP24A1-like"/>
    <property type="match status" value="1"/>
</dbReference>
<keyword evidence="11" id="KW-1185">Reference proteome</keyword>
<keyword evidence="7 9" id="KW-0503">Monooxygenase</keyword>
<dbReference type="InterPro" id="IPR036396">
    <property type="entry name" value="Cyt_P450_sf"/>
</dbReference>
<gene>
    <name evidence="10" type="ORF">ABEB36_007202</name>
</gene>
<evidence type="ECO:0000256" key="5">
    <source>
        <dbReference type="ARBA" id="ARBA00023002"/>
    </source>
</evidence>
<evidence type="ECO:0000256" key="6">
    <source>
        <dbReference type="ARBA" id="ARBA00023004"/>
    </source>
</evidence>
<sequence>MFKCGLLLNIRKISTSSAQKAEQAIASTTLRDNYYQKIGKKDANNDENFKPEGWDEAKPFEEIPGYRPLPLIGNNWRFLPGGEFYNLSPIDLHLKINKKCGNLAMLDGLLGKKPMILSYDPNDIEKVLRNEGTWPIREGLESLNYYRTEERKDIFHGVVGLTTSQGEDWFNFRSIVNKILMQPRVIEMYLDRMDSVTNDLLDNMKYFAKTDPNNEMPDDFQNELHKWSLESIGLIAFNKRLGCLAINLDPNSEVQKIIDSVLGMFDAIYKLDILPSMWKIYKTKTLKKLISHLDYLTQVNTKFIDECLANSNPDPNIPEHERSILERLIKVNKKVALAMTLDLTNAGIDTTGKTLAATLYYLGKNPKVQENLRKELLLHMPNKDSPVTSEMLKDCPYVKAVIKETTRLAPIAIGNLRTTVKNMVLSEYQVPKGVLCLGMNLLLSLDEKYFPRSKEFIPERWIRGTINDLSYKNVHPFVNLPFGFGPRSCIGKRLAQLELEVAIAKIVRNFEISWNRPDAAFGSKLLYGIMDPVKIKVEEINS</sequence>
<keyword evidence="6 8" id="KW-0408">Iron</keyword>
<organism evidence="10 11">
    <name type="scientific">Hypothenemus hampei</name>
    <name type="common">Coffee berry borer</name>
    <dbReference type="NCBI Taxonomy" id="57062"/>
    <lineage>
        <taxon>Eukaryota</taxon>
        <taxon>Metazoa</taxon>
        <taxon>Ecdysozoa</taxon>
        <taxon>Arthropoda</taxon>
        <taxon>Hexapoda</taxon>
        <taxon>Insecta</taxon>
        <taxon>Pterygota</taxon>
        <taxon>Neoptera</taxon>
        <taxon>Endopterygota</taxon>
        <taxon>Coleoptera</taxon>
        <taxon>Polyphaga</taxon>
        <taxon>Cucujiformia</taxon>
        <taxon>Curculionidae</taxon>
        <taxon>Scolytinae</taxon>
        <taxon>Hypothenemus</taxon>
    </lineage>
</organism>
<comment type="caution">
    <text evidence="10">The sequence shown here is derived from an EMBL/GenBank/DDBJ whole genome shotgun (WGS) entry which is preliminary data.</text>
</comment>
<accession>A0ABD1EU29</accession>
<evidence type="ECO:0000256" key="8">
    <source>
        <dbReference type="PIRSR" id="PIRSR602401-1"/>
    </source>
</evidence>
<dbReference type="InterPro" id="IPR001128">
    <property type="entry name" value="Cyt_P450"/>
</dbReference>
<dbReference type="SUPFAM" id="SSF48264">
    <property type="entry name" value="Cytochrome P450"/>
    <property type="match status" value="1"/>
</dbReference>
<dbReference type="Gene3D" id="1.10.630.10">
    <property type="entry name" value="Cytochrome P450"/>
    <property type="match status" value="1"/>
</dbReference>
<evidence type="ECO:0008006" key="12">
    <source>
        <dbReference type="Google" id="ProtNLM"/>
    </source>
</evidence>
<keyword evidence="4 8" id="KW-0479">Metal-binding</keyword>
<evidence type="ECO:0000256" key="4">
    <source>
        <dbReference type="ARBA" id="ARBA00022723"/>
    </source>
</evidence>
<comment type="cofactor">
    <cofactor evidence="1 8">
        <name>heme</name>
        <dbReference type="ChEBI" id="CHEBI:30413"/>
    </cofactor>
</comment>
<dbReference type="FunFam" id="1.10.630.10:FF:000006">
    <property type="entry name" value="Cytochrome P450 302a1, mitochondrial"/>
    <property type="match status" value="1"/>
</dbReference>
<dbReference type="AlphaFoldDB" id="A0ABD1EU29"/>
<dbReference type="InterPro" id="IPR002401">
    <property type="entry name" value="Cyt_P450_E_grp-I"/>
</dbReference>
<protein>
    <recommendedName>
        <fullName evidence="12">Cytochrome P450</fullName>
    </recommendedName>
</protein>
<dbReference type="PANTHER" id="PTHR24279:SF120">
    <property type="entry name" value="CYTOCHROME P450"/>
    <property type="match status" value="1"/>
</dbReference>
<dbReference type="EMBL" id="JBDJPC010000005">
    <property type="protein sequence ID" value="KAL1501986.1"/>
    <property type="molecule type" value="Genomic_DNA"/>
</dbReference>
<dbReference type="PROSITE" id="PS00086">
    <property type="entry name" value="CYTOCHROME_P450"/>
    <property type="match status" value="1"/>
</dbReference>
<keyword evidence="5 9" id="KW-0560">Oxidoreductase</keyword>
<evidence type="ECO:0000256" key="1">
    <source>
        <dbReference type="ARBA" id="ARBA00001971"/>
    </source>
</evidence>
<comment type="similarity">
    <text evidence="2 9">Belongs to the cytochrome P450 family.</text>
</comment>
<keyword evidence="3 8" id="KW-0349">Heme</keyword>
<dbReference type="Proteomes" id="UP001566132">
    <property type="component" value="Unassembled WGS sequence"/>
</dbReference>
<dbReference type="Pfam" id="PF00067">
    <property type="entry name" value="p450"/>
    <property type="match status" value="1"/>
</dbReference>
<dbReference type="GO" id="GO:0004497">
    <property type="term" value="F:monooxygenase activity"/>
    <property type="evidence" value="ECO:0007669"/>
    <property type="project" value="UniProtKB-KW"/>
</dbReference>
<dbReference type="GO" id="GO:0046872">
    <property type="term" value="F:metal ion binding"/>
    <property type="evidence" value="ECO:0007669"/>
    <property type="project" value="UniProtKB-KW"/>
</dbReference>
<evidence type="ECO:0000256" key="7">
    <source>
        <dbReference type="ARBA" id="ARBA00023033"/>
    </source>
</evidence>
<name>A0ABD1EU29_HYPHA</name>
<dbReference type="PRINTS" id="PR00385">
    <property type="entry name" value="P450"/>
</dbReference>
<dbReference type="PANTHER" id="PTHR24279">
    <property type="entry name" value="CYTOCHROME P450"/>
    <property type="match status" value="1"/>
</dbReference>
<evidence type="ECO:0000256" key="9">
    <source>
        <dbReference type="RuleBase" id="RU000461"/>
    </source>
</evidence>